<dbReference type="GO" id="GO:0016042">
    <property type="term" value="P:lipid catabolic process"/>
    <property type="evidence" value="ECO:0007669"/>
    <property type="project" value="UniProtKB-UniRule"/>
</dbReference>
<comment type="similarity">
    <text evidence="1 5">Belongs to the AB hydrolase superfamily. Lipase family.</text>
</comment>
<evidence type="ECO:0000256" key="3">
    <source>
        <dbReference type="ARBA" id="ARBA00022963"/>
    </source>
</evidence>
<dbReference type="AlphaFoldDB" id="A0A4S4DY79"/>
<protein>
    <recommendedName>
        <fullName evidence="5">Phospholipase A1</fullName>
        <ecNumber evidence="5">3.1.1.-</ecNumber>
    </recommendedName>
</protein>
<dbReference type="EMBL" id="SDRB02009764">
    <property type="protein sequence ID" value="THG07815.1"/>
    <property type="molecule type" value="Genomic_DNA"/>
</dbReference>
<sequence length="581" mass="65483">MDTNSNIAKRWRVLSGEENWKGLLDPLDIDLRRYIIHYGEMTQVTYDNFISDKLSKYAGSSRYAKTDLFAKLGLDPSMYRVTKYMYATSSTQVPDAFILKSLSREAWSKESNWMGYVAVATDEGMAKLGRRDIVVAWRGTHQALEWVNDLQILLVSPSKILGEQDDDTKVHQGFYSIYTSNDPRSPFTKTSARDQVLEEVRMLVEEYQNEEISITVVGHSLGAAIATLNAFDTAANGLNIPRNQPDKACPVTAFVFASPRVGDSDFKKVLSGLKNLRVLRVRNALDIVPKVPLEWVNDLQILLVSPSKILGEQDDDTKVHQGFYSIYTSNDPRSPFTKTSARDQILEEVRRLVEEYQNEEISIIVVGRSLGAAIATLNAFDIGHVWCRLNIPSNQPDRACPVTAFVFASPRVGDSDFKKVLSGLKNLRVLRVRNALDIVPKVPVIGYKNVGEKLAIDTMKSEYLKKPGTLKSWHNLEAYLHGVAGTQGSKGGFKLEVDRDIALVNKLVDALKDEYLIPASWRVEKNKGMVQQADGTWKLMDHEPDHLKDDFLNSWKLMDHKPDHQEDDLSIFTKAEKIMKA</sequence>
<name>A0A4S4DY79_CAMSN</name>
<dbReference type="InterPro" id="IPR029058">
    <property type="entry name" value="AB_hydrolase_fold"/>
</dbReference>
<dbReference type="Proteomes" id="UP000306102">
    <property type="component" value="Unassembled WGS sequence"/>
</dbReference>
<dbReference type="FunFam" id="3.40.50.1820:FF:000065">
    <property type="entry name" value="Phospholipase A1-II 3"/>
    <property type="match status" value="1"/>
</dbReference>
<dbReference type="Pfam" id="PF01764">
    <property type="entry name" value="Lipase_3"/>
    <property type="match status" value="1"/>
</dbReference>
<dbReference type="InterPro" id="IPR002921">
    <property type="entry name" value="Fungal_lipase-type"/>
</dbReference>
<keyword evidence="8" id="KW-1185">Reference proteome</keyword>
<evidence type="ECO:0000256" key="4">
    <source>
        <dbReference type="ARBA" id="ARBA00023098"/>
    </source>
</evidence>
<dbReference type="SUPFAM" id="SSF53474">
    <property type="entry name" value="alpha/beta-Hydrolases"/>
    <property type="match status" value="2"/>
</dbReference>
<evidence type="ECO:0000259" key="6">
    <source>
        <dbReference type="Pfam" id="PF01764"/>
    </source>
</evidence>
<dbReference type="CDD" id="cd00519">
    <property type="entry name" value="Lipase_3"/>
    <property type="match status" value="2"/>
</dbReference>
<dbReference type="GO" id="GO:0005737">
    <property type="term" value="C:cytoplasm"/>
    <property type="evidence" value="ECO:0007669"/>
    <property type="project" value="UniProtKB-ARBA"/>
</dbReference>
<gene>
    <name evidence="7" type="ORF">TEA_014446</name>
</gene>
<accession>A0A4S4DY79</accession>
<dbReference type="EC" id="3.1.1.-" evidence="5"/>
<comment type="caution">
    <text evidence="7">The sequence shown here is derived from an EMBL/GenBank/DDBJ whole genome shotgun (WGS) entry which is preliminary data.</text>
</comment>
<proteinExistence type="inferred from homology"/>
<dbReference type="STRING" id="542762.A0A4S4DY79"/>
<evidence type="ECO:0000313" key="7">
    <source>
        <dbReference type="EMBL" id="THG07815.1"/>
    </source>
</evidence>
<reference evidence="7 8" key="1">
    <citation type="journal article" date="2018" name="Proc. Natl. Acad. Sci. U.S.A.">
        <title>Draft genome sequence of Camellia sinensis var. sinensis provides insights into the evolution of the tea genome and tea quality.</title>
        <authorList>
            <person name="Wei C."/>
            <person name="Yang H."/>
            <person name="Wang S."/>
            <person name="Zhao J."/>
            <person name="Liu C."/>
            <person name="Gao L."/>
            <person name="Xia E."/>
            <person name="Lu Y."/>
            <person name="Tai Y."/>
            <person name="She G."/>
            <person name="Sun J."/>
            <person name="Cao H."/>
            <person name="Tong W."/>
            <person name="Gao Q."/>
            <person name="Li Y."/>
            <person name="Deng W."/>
            <person name="Jiang X."/>
            <person name="Wang W."/>
            <person name="Chen Q."/>
            <person name="Zhang S."/>
            <person name="Li H."/>
            <person name="Wu J."/>
            <person name="Wang P."/>
            <person name="Li P."/>
            <person name="Shi C."/>
            <person name="Zheng F."/>
            <person name="Jian J."/>
            <person name="Huang B."/>
            <person name="Shan D."/>
            <person name="Shi M."/>
            <person name="Fang C."/>
            <person name="Yue Y."/>
            <person name="Li F."/>
            <person name="Li D."/>
            <person name="Wei S."/>
            <person name="Han B."/>
            <person name="Jiang C."/>
            <person name="Yin Y."/>
            <person name="Xia T."/>
            <person name="Zhang Z."/>
            <person name="Bennetzen J.L."/>
            <person name="Zhao S."/>
            <person name="Wan X."/>
        </authorList>
    </citation>
    <scope>NUCLEOTIDE SEQUENCE [LARGE SCALE GENOMIC DNA]</scope>
    <source>
        <strain evidence="8">cv. Shuchazao</strain>
        <tissue evidence="7">Leaf</tissue>
    </source>
</reference>
<organism evidence="7 8">
    <name type="scientific">Camellia sinensis var. sinensis</name>
    <name type="common">China tea</name>
    <dbReference type="NCBI Taxonomy" id="542762"/>
    <lineage>
        <taxon>Eukaryota</taxon>
        <taxon>Viridiplantae</taxon>
        <taxon>Streptophyta</taxon>
        <taxon>Embryophyta</taxon>
        <taxon>Tracheophyta</taxon>
        <taxon>Spermatophyta</taxon>
        <taxon>Magnoliopsida</taxon>
        <taxon>eudicotyledons</taxon>
        <taxon>Gunneridae</taxon>
        <taxon>Pentapetalae</taxon>
        <taxon>asterids</taxon>
        <taxon>Ericales</taxon>
        <taxon>Theaceae</taxon>
        <taxon>Camellia</taxon>
    </lineage>
</organism>
<evidence type="ECO:0000313" key="8">
    <source>
        <dbReference type="Proteomes" id="UP000306102"/>
    </source>
</evidence>
<keyword evidence="2 5" id="KW-0378">Hydrolase</keyword>
<evidence type="ECO:0000256" key="1">
    <source>
        <dbReference type="ARBA" id="ARBA00010701"/>
    </source>
</evidence>
<dbReference type="InterPro" id="IPR033556">
    <property type="entry name" value="PLA"/>
</dbReference>
<evidence type="ECO:0000256" key="2">
    <source>
        <dbReference type="ARBA" id="ARBA00022801"/>
    </source>
</evidence>
<dbReference type="PANTHER" id="PTHR31828">
    <property type="entry name" value="PHOSPHOLIPASE A1-IIGAMMA"/>
    <property type="match status" value="1"/>
</dbReference>
<keyword evidence="4 5" id="KW-0443">Lipid metabolism</keyword>
<keyword evidence="3 5" id="KW-0442">Lipid degradation</keyword>
<comment type="function">
    <text evidence="5">Acylhydrolase that catalyzes the hydrolysis of phospholipids at the sn-1 position.</text>
</comment>
<dbReference type="Gene3D" id="3.40.50.1820">
    <property type="entry name" value="alpha/beta hydrolase"/>
    <property type="match status" value="2"/>
</dbReference>
<evidence type="ECO:0000256" key="5">
    <source>
        <dbReference type="RuleBase" id="RU367093"/>
    </source>
</evidence>
<feature type="domain" description="Fungal lipase-type" evidence="6">
    <location>
        <begin position="134"/>
        <end position="293"/>
    </location>
</feature>
<dbReference type="PANTHER" id="PTHR31828:SF1">
    <property type="entry name" value="PHOSPHOLIPASE A1-IIGAMMA"/>
    <property type="match status" value="1"/>
</dbReference>
<dbReference type="GO" id="GO:0008970">
    <property type="term" value="F:phospholipase A1 activity"/>
    <property type="evidence" value="ECO:0007669"/>
    <property type="project" value="UniProtKB-UniRule"/>
</dbReference>